<gene>
    <name evidence="2" type="ORF">NTEN_LOCUS2233</name>
</gene>
<organism evidence="2 3">
    <name type="scientific">Nesidiocoris tenuis</name>
    <dbReference type="NCBI Taxonomy" id="355587"/>
    <lineage>
        <taxon>Eukaryota</taxon>
        <taxon>Metazoa</taxon>
        <taxon>Ecdysozoa</taxon>
        <taxon>Arthropoda</taxon>
        <taxon>Hexapoda</taxon>
        <taxon>Insecta</taxon>
        <taxon>Pterygota</taxon>
        <taxon>Neoptera</taxon>
        <taxon>Paraneoptera</taxon>
        <taxon>Hemiptera</taxon>
        <taxon>Heteroptera</taxon>
        <taxon>Panheteroptera</taxon>
        <taxon>Cimicomorpha</taxon>
        <taxon>Miridae</taxon>
        <taxon>Dicyphina</taxon>
        <taxon>Nesidiocoris</taxon>
    </lineage>
</organism>
<evidence type="ECO:0000256" key="1">
    <source>
        <dbReference type="SAM" id="MobiDB-lite"/>
    </source>
</evidence>
<protein>
    <submittedName>
        <fullName evidence="2">Uncharacterized protein</fullName>
    </submittedName>
</protein>
<evidence type="ECO:0000313" key="3">
    <source>
        <dbReference type="Proteomes" id="UP000479000"/>
    </source>
</evidence>
<accession>A0A6H5FZX9</accession>
<keyword evidence="3" id="KW-1185">Reference proteome</keyword>
<evidence type="ECO:0000313" key="2">
    <source>
        <dbReference type="EMBL" id="CAA9995442.1"/>
    </source>
</evidence>
<dbReference type="EMBL" id="CADCXU010003306">
    <property type="protein sequence ID" value="CAA9995442.1"/>
    <property type="molecule type" value="Genomic_DNA"/>
</dbReference>
<proteinExistence type="predicted"/>
<feature type="region of interest" description="Disordered" evidence="1">
    <location>
        <begin position="27"/>
        <end position="58"/>
    </location>
</feature>
<dbReference type="AlphaFoldDB" id="A0A6H5FZX9"/>
<dbReference type="Proteomes" id="UP000479000">
    <property type="component" value="Unassembled WGS sequence"/>
</dbReference>
<sequence length="58" mass="6554">QNRRWIQKGTQAQLSLSLTASDQLTTASKRLRYHPTVGRTRSESRSGRSLAEVQQSPE</sequence>
<feature type="non-terminal residue" evidence="2">
    <location>
        <position position="1"/>
    </location>
</feature>
<name>A0A6H5FZX9_9HEMI</name>
<reference evidence="2 3" key="1">
    <citation type="submission" date="2020-02" db="EMBL/GenBank/DDBJ databases">
        <authorList>
            <person name="Ferguson B K."/>
        </authorList>
    </citation>
    <scope>NUCLEOTIDE SEQUENCE [LARGE SCALE GENOMIC DNA]</scope>
</reference>